<organism evidence="2 3">
    <name type="scientific">Trifolium pratense</name>
    <name type="common">Red clover</name>
    <dbReference type="NCBI Taxonomy" id="57577"/>
    <lineage>
        <taxon>Eukaryota</taxon>
        <taxon>Viridiplantae</taxon>
        <taxon>Streptophyta</taxon>
        <taxon>Embryophyta</taxon>
        <taxon>Tracheophyta</taxon>
        <taxon>Spermatophyta</taxon>
        <taxon>Magnoliopsida</taxon>
        <taxon>eudicotyledons</taxon>
        <taxon>Gunneridae</taxon>
        <taxon>Pentapetalae</taxon>
        <taxon>rosids</taxon>
        <taxon>fabids</taxon>
        <taxon>Fabales</taxon>
        <taxon>Fabaceae</taxon>
        <taxon>Papilionoideae</taxon>
        <taxon>50 kb inversion clade</taxon>
        <taxon>NPAAA clade</taxon>
        <taxon>Hologalegina</taxon>
        <taxon>IRL clade</taxon>
        <taxon>Trifolieae</taxon>
        <taxon>Trifolium</taxon>
    </lineage>
</organism>
<reference evidence="2 3" key="1">
    <citation type="journal article" date="2014" name="Am. J. Bot.">
        <title>Genome assembly and annotation for red clover (Trifolium pratense; Fabaceae).</title>
        <authorList>
            <person name="Istvanek J."/>
            <person name="Jaros M."/>
            <person name="Krenek A."/>
            <person name="Repkova J."/>
        </authorList>
    </citation>
    <scope>NUCLEOTIDE SEQUENCE [LARGE SCALE GENOMIC DNA]</scope>
    <source>
        <strain evidence="3">cv. Tatra</strain>
        <tissue evidence="2">Young leaves</tissue>
    </source>
</reference>
<dbReference type="PANTHER" id="PTHR33116:SF80">
    <property type="entry name" value="REVERSE TRANSCRIPTASE ZINC-BINDING DOMAIN-CONTAINING PROTEIN"/>
    <property type="match status" value="1"/>
</dbReference>
<dbReference type="STRING" id="57577.A0A2K3MMK9"/>
<name>A0A2K3MMK9_TRIPR</name>
<evidence type="ECO:0000313" key="3">
    <source>
        <dbReference type="Proteomes" id="UP000236291"/>
    </source>
</evidence>
<sequence length="246" mass="27917">MLIHVPSREEIKDVVFTMNGDGAPGPDGFSGQFYQCYCHIVASDVVNSVQHFSLHGKLLHNMNSNLLIMGHVQLVKSIIHGMLIYSFHVYLWPKNILKKLDTWIRNFVWSGDINTKKICTVAWKKVCNPYAAGGLDLRPLSNINVSLMLLLCWKLLSSQDQWALLCRARYIKDGIRTRSFLNSSIWHGMKPHFTTAVNHSIWLIGNGESISYWNDNWLGKPLVDLLQLPGSIAKRMHSSVADMIAE</sequence>
<dbReference type="GO" id="GO:0003964">
    <property type="term" value="F:RNA-directed DNA polymerase activity"/>
    <property type="evidence" value="ECO:0007669"/>
    <property type="project" value="UniProtKB-KW"/>
</dbReference>
<dbReference type="EMBL" id="ASHM01032713">
    <property type="protein sequence ID" value="PNX77655.1"/>
    <property type="molecule type" value="Genomic_DNA"/>
</dbReference>
<comment type="caution">
    <text evidence="2">The sequence shown here is derived from an EMBL/GenBank/DDBJ whole genome shotgun (WGS) entry which is preliminary data.</text>
</comment>
<reference evidence="2 3" key="2">
    <citation type="journal article" date="2017" name="Front. Plant Sci.">
        <title>Gene Classification and Mining of Molecular Markers Useful in Red Clover (Trifolium pratense) Breeding.</title>
        <authorList>
            <person name="Istvanek J."/>
            <person name="Dluhosova J."/>
            <person name="Dluhos P."/>
            <person name="Patkova L."/>
            <person name="Nedelnik J."/>
            <person name="Repkova J."/>
        </authorList>
    </citation>
    <scope>NUCLEOTIDE SEQUENCE [LARGE SCALE GENOMIC DNA]</scope>
    <source>
        <strain evidence="3">cv. Tatra</strain>
        <tissue evidence="2">Young leaves</tissue>
    </source>
</reference>
<dbReference type="Proteomes" id="UP000236291">
    <property type="component" value="Unassembled WGS sequence"/>
</dbReference>
<keyword evidence="1" id="KW-0548">Nucleotidyltransferase</keyword>
<keyword evidence="1" id="KW-0808">Transferase</keyword>
<keyword evidence="1" id="KW-0695">RNA-directed DNA polymerase</keyword>
<proteinExistence type="predicted"/>
<dbReference type="PANTHER" id="PTHR33116">
    <property type="entry name" value="REVERSE TRANSCRIPTASE ZINC-BINDING DOMAIN-CONTAINING PROTEIN-RELATED-RELATED"/>
    <property type="match status" value="1"/>
</dbReference>
<evidence type="ECO:0000313" key="2">
    <source>
        <dbReference type="EMBL" id="PNX92043.1"/>
    </source>
</evidence>
<dbReference type="AlphaFoldDB" id="A0A2K3MMK9"/>
<dbReference type="EMBL" id="ASHM01010222">
    <property type="protein sequence ID" value="PNX92043.1"/>
    <property type="molecule type" value="Genomic_DNA"/>
</dbReference>
<gene>
    <name evidence="2" type="ORF">L195_g015173</name>
    <name evidence="1" type="ORF">L195_g033624</name>
</gene>
<evidence type="ECO:0000313" key="1">
    <source>
        <dbReference type="EMBL" id="PNX77655.1"/>
    </source>
</evidence>
<accession>A0A2K3MMK9</accession>
<protein>
    <submittedName>
        <fullName evidence="1">Putative reverse transcriptase</fullName>
    </submittedName>
</protein>